<keyword evidence="2" id="KW-0645">Protease</keyword>
<evidence type="ECO:0000256" key="4">
    <source>
        <dbReference type="ARBA" id="ARBA00022807"/>
    </source>
</evidence>
<evidence type="ECO:0000256" key="5">
    <source>
        <dbReference type="ARBA" id="ARBA00044503"/>
    </source>
</evidence>
<comment type="caution">
    <text evidence="7">The sequence shown here is derived from an EMBL/GenBank/DDBJ whole genome shotgun (WGS) entry which is preliminary data.</text>
</comment>
<dbReference type="GO" id="GO:0006508">
    <property type="term" value="P:proteolysis"/>
    <property type="evidence" value="ECO:0007669"/>
    <property type="project" value="UniProtKB-KW"/>
</dbReference>
<keyword evidence="3" id="KW-0378">Hydrolase</keyword>
<evidence type="ECO:0000256" key="6">
    <source>
        <dbReference type="ARBA" id="ARBA00044538"/>
    </source>
</evidence>
<organism evidence="7 8">
    <name type="scientific">Paenibacillus albidus</name>
    <dbReference type="NCBI Taxonomy" id="2041023"/>
    <lineage>
        <taxon>Bacteria</taxon>
        <taxon>Bacillati</taxon>
        <taxon>Bacillota</taxon>
        <taxon>Bacilli</taxon>
        <taxon>Bacillales</taxon>
        <taxon>Paenibacillaceae</taxon>
        <taxon>Paenibacillus</taxon>
    </lineage>
</organism>
<dbReference type="EMBL" id="BMKR01000034">
    <property type="protein sequence ID" value="GGG02460.1"/>
    <property type="molecule type" value="Genomic_DNA"/>
</dbReference>
<protein>
    <recommendedName>
        <fullName evidence="6">Ribosomal processing cysteine protease Prp</fullName>
    </recommendedName>
</protein>
<dbReference type="RefSeq" id="WP_189030433.1">
    <property type="nucleotide sequence ID" value="NZ_BMKR01000034.1"/>
</dbReference>
<sequence>MINVRITRSLELGTIVGFEVKGHAGYAKRGEDIVCAGVSTVTVGTVNSIETLTGVIMDTSMKNGFLSGAVGAIEDPGTSAKVQLLLESMVVMLNDIAESYGKYIAVQQVNI</sequence>
<dbReference type="InterPro" id="IPR036764">
    <property type="entry name" value="Peptidase_Prp_sf"/>
</dbReference>
<name>A0A917CY54_9BACL</name>
<keyword evidence="4" id="KW-0788">Thiol protease</keyword>
<reference evidence="7" key="1">
    <citation type="journal article" date="2014" name="Int. J. Syst. Evol. Microbiol.">
        <title>Complete genome sequence of Corynebacterium casei LMG S-19264T (=DSM 44701T), isolated from a smear-ripened cheese.</title>
        <authorList>
            <consortium name="US DOE Joint Genome Institute (JGI-PGF)"/>
            <person name="Walter F."/>
            <person name="Albersmeier A."/>
            <person name="Kalinowski J."/>
            <person name="Ruckert C."/>
        </authorList>
    </citation>
    <scope>NUCLEOTIDE SEQUENCE</scope>
    <source>
        <strain evidence="7">CGMCC 1.16134</strain>
    </source>
</reference>
<evidence type="ECO:0000256" key="1">
    <source>
        <dbReference type="ARBA" id="ARBA00022517"/>
    </source>
</evidence>
<accession>A0A917CY54</accession>
<reference evidence="7" key="2">
    <citation type="submission" date="2020-09" db="EMBL/GenBank/DDBJ databases">
        <authorList>
            <person name="Sun Q."/>
            <person name="Zhou Y."/>
        </authorList>
    </citation>
    <scope>NUCLEOTIDE SEQUENCE</scope>
    <source>
        <strain evidence="7">CGMCC 1.16134</strain>
    </source>
</reference>
<evidence type="ECO:0000256" key="2">
    <source>
        <dbReference type="ARBA" id="ARBA00022670"/>
    </source>
</evidence>
<dbReference type="PANTHER" id="PTHR39178:SF1">
    <property type="entry name" value="RIBOSOMAL-PROCESSING CYSTEINE PROTEASE PRP"/>
    <property type="match status" value="1"/>
</dbReference>
<comment type="similarity">
    <text evidence="5">Belongs to the Prp family.</text>
</comment>
<evidence type="ECO:0000313" key="8">
    <source>
        <dbReference type="Proteomes" id="UP000637643"/>
    </source>
</evidence>
<keyword evidence="1" id="KW-0690">Ribosome biogenesis</keyword>
<dbReference type="SUPFAM" id="SSF118010">
    <property type="entry name" value="TM1457-like"/>
    <property type="match status" value="1"/>
</dbReference>
<evidence type="ECO:0000256" key="3">
    <source>
        <dbReference type="ARBA" id="ARBA00022801"/>
    </source>
</evidence>
<gene>
    <name evidence="7" type="ORF">GCM10010912_54080</name>
</gene>
<evidence type="ECO:0000313" key="7">
    <source>
        <dbReference type="EMBL" id="GGG02460.1"/>
    </source>
</evidence>
<dbReference type="GO" id="GO:0008234">
    <property type="term" value="F:cysteine-type peptidase activity"/>
    <property type="evidence" value="ECO:0007669"/>
    <property type="project" value="UniProtKB-KW"/>
</dbReference>
<dbReference type="Proteomes" id="UP000637643">
    <property type="component" value="Unassembled WGS sequence"/>
</dbReference>
<dbReference type="Gene3D" id="3.30.70.1490">
    <property type="entry name" value="Cysteine protease Prp"/>
    <property type="match status" value="1"/>
</dbReference>
<dbReference type="CDD" id="cd16332">
    <property type="entry name" value="Prp-like"/>
    <property type="match status" value="1"/>
</dbReference>
<dbReference type="PANTHER" id="PTHR39178">
    <property type="entry name" value="HYPOTHETICAL RIBOSOME-ASSOCIATED PROTEIN"/>
    <property type="match status" value="1"/>
</dbReference>
<dbReference type="AlphaFoldDB" id="A0A917CY54"/>
<keyword evidence="8" id="KW-1185">Reference proteome</keyword>
<dbReference type="InterPro" id="IPR007422">
    <property type="entry name" value="Peptidase_Prp"/>
</dbReference>
<dbReference type="Pfam" id="PF04327">
    <property type="entry name" value="Peptidase_Prp"/>
    <property type="match status" value="1"/>
</dbReference>
<proteinExistence type="inferred from homology"/>
<dbReference type="GO" id="GO:0042254">
    <property type="term" value="P:ribosome biogenesis"/>
    <property type="evidence" value="ECO:0007669"/>
    <property type="project" value="UniProtKB-KW"/>
</dbReference>